<dbReference type="Pfam" id="PF14559">
    <property type="entry name" value="TPR_19"/>
    <property type="match status" value="1"/>
</dbReference>
<dbReference type="InterPro" id="IPR051012">
    <property type="entry name" value="CellSynth/LPSAsmb/PSIAsmb"/>
</dbReference>
<proteinExistence type="predicted"/>
<evidence type="ECO:0000256" key="1">
    <source>
        <dbReference type="ARBA" id="ARBA00022737"/>
    </source>
</evidence>
<protein>
    <submittedName>
        <fullName evidence="5">Tetratricopeptide repeat-containing protein</fullName>
    </submittedName>
</protein>
<feature type="domain" description="Glycosyl transferase family 1" evidence="4">
    <location>
        <begin position="178"/>
        <end position="352"/>
    </location>
</feature>
<accession>A0A1Y6B6Y4</accession>
<gene>
    <name evidence="5" type="ORF">SAMN06296036_102225</name>
</gene>
<feature type="repeat" description="TPR" evidence="3">
    <location>
        <begin position="560"/>
        <end position="593"/>
    </location>
</feature>
<keyword evidence="6" id="KW-1185">Reference proteome</keyword>
<keyword evidence="1" id="KW-0677">Repeat</keyword>
<dbReference type="InterPro" id="IPR011990">
    <property type="entry name" value="TPR-like_helical_dom_sf"/>
</dbReference>
<dbReference type="SUPFAM" id="SSF53756">
    <property type="entry name" value="UDP-Glycosyltransferase/glycogen phosphorylase"/>
    <property type="match status" value="1"/>
</dbReference>
<dbReference type="OrthoDB" id="507476at2"/>
<dbReference type="AlphaFoldDB" id="A0A1Y6B6Y4"/>
<dbReference type="SUPFAM" id="SSF48452">
    <property type="entry name" value="TPR-like"/>
    <property type="match status" value="1"/>
</dbReference>
<evidence type="ECO:0000256" key="3">
    <source>
        <dbReference type="PROSITE-ProRule" id="PRU00339"/>
    </source>
</evidence>
<dbReference type="STRING" id="1513793.SAMN06296036_102225"/>
<dbReference type="SMART" id="SM00028">
    <property type="entry name" value="TPR"/>
    <property type="match status" value="5"/>
</dbReference>
<reference evidence="6" key="1">
    <citation type="submission" date="2017-04" db="EMBL/GenBank/DDBJ databases">
        <authorList>
            <person name="Varghese N."/>
            <person name="Submissions S."/>
        </authorList>
    </citation>
    <scope>NUCLEOTIDE SEQUENCE [LARGE SCALE GENOMIC DNA]</scope>
    <source>
        <strain evidence="6">RKEM611</strain>
    </source>
</reference>
<dbReference type="RefSeq" id="WP_132315318.1">
    <property type="nucleotide sequence ID" value="NZ_FWZT01000002.1"/>
</dbReference>
<dbReference type="GO" id="GO:0016757">
    <property type="term" value="F:glycosyltransferase activity"/>
    <property type="evidence" value="ECO:0007669"/>
    <property type="project" value="InterPro"/>
</dbReference>
<name>A0A1Y6B6Y4_9BACT</name>
<dbReference type="PANTHER" id="PTHR45586">
    <property type="entry name" value="TPR REPEAT-CONTAINING PROTEIN PA4667"/>
    <property type="match status" value="1"/>
</dbReference>
<dbReference type="Gene3D" id="1.25.40.10">
    <property type="entry name" value="Tetratricopeptide repeat domain"/>
    <property type="match status" value="1"/>
</dbReference>
<sequence length="616" mass="69639">MVDQDKSKLALVIGCLPSVEEIDQFRLMTRDYDIQIITSESIAAYITQNSYFQDLTCIVLKDHDENPTFIPGLEKVLSNYDVVVVKERIGLYAYQVLKAKWRYQFRMLVWVDNLVPFPAHDIDQMRTIRMEVSNAADGFIIQTKAARIALELEGVEDSRIYEMSPWLDKIVTRSPKSRAEARDKLGFAESDTIIACLGPVEWEEGLHDLMAAARLMVKNRPGMKDKIKIAVCGIGSFAHDLKDASINFNTDYCVAYYAPSRESIKAIYEAADAIYMCNLASRDRIDGDPYRILAAMTHKIPLIAARSPIVESLVGKHRLDFCPGSPMSIMKALIKLKDAPQLVNDIVEKNRRAVDNQYSEDKVRMNMKAIFSDFITTEIKVDTSSLDHQVLEVEAKIKSKQYVDAIDLIEAIFKTKNIPVHHKANLYRLVGDCFVKLGDFESSKNSYIAAAELDPYSAKIYIGLGTIGLMKNSYDIAVLHFQKAISLAPDDEMANLGLGLAFQGMEERKEAMRWISKSLEINSENTAALFSLVKLANETEDFADAERLLTRYLKRHPNDYNFIYTLGGVIFKQGRYEEVIQLMKKIVDIDPRDQKAASLLKQAETEMEQAKVPSNG</sequence>
<dbReference type="PANTHER" id="PTHR45586:SF1">
    <property type="entry name" value="LIPOPOLYSACCHARIDE ASSEMBLY PROTEIN B"/>
    <property type="match status" value="1"/>
</dbReference>
<organism evidence="5 6">
    <name type="scientific">Pseudobacteriovorax antillogorgiicola</name>
    <dbReference type="NCBI Taxonomy" id="1513793"/>
    <lineage>
        <taxon>Bacteria</taxon>
        <taxon>Pseudomonadati</taxon>
        <taxon>Bdellovibrionota</taxon>
        <taxon>Oligoflexia</taxon>
        <taxon>Oligoflexales</taxon>
        <taxon>Pseudobacteriovoracaceae</taxon>
        <taxon>Pseudobacteriovorax</taxon>
    </lineage>
</organism>
<dbReference type="EMBL" id="FWZT01000002">
    <property type="protein sequence ID" value="SME95600.1"/>
    <property type="molecule type" value="Genomic_DNA"/>
</dbReference>
<evidence type="ECO:0000259" key="4">
    <source>
        <dbReference type="Pfam" id="PF00534"/>
    </source>
</evidence>
<dbReference type="Gene3D" id="3.40.50.2000">
    <property type="entry name" value="Glycogen Phosphorylase B"/>
    <property type="match status" value="2"/>
</dbReference>
<evidence type="ECO:0000313" key="5">
    <source>
        <dbReference type="EMBL" id="SME95600.1"/>
    </source>
</evidence>
<evidence type="ECO:0000256" key="2">
    <source>
        <dbReference type="ARBA" id="ARBA00022803"/>
    </source>
</evidence>
<dbReference type="PROSITE" id="PS50005">
    <property type="entry name" value="TPR"/>
    <property type="match status" value="3"/>
</dbReference>
<keyword evidence="2 3" id="KW-0802">TPR repeat</keyword>
<dbReference type="InterPro" id="IPR019734">
    <property type="entry name" value="TPR_rpt"/>
</dbReference>
<feature type="repeat" description="TPR" evidence="3">
    <location>
        <begin position="458"/>
        <end position="491"/>
    </location>
</feature>
<evidence type="ECO:0000313" key="6">
    <source>
        <dbReference type="Proteomes" id="UP000192907"/>
    </source>
</evidence>
<dbReference type="Proteomes" id="UP000192907">
    <property type="component" value="Unassembled WGS sequence"/>
</dbReference>
<feature type="repeat" description="TPR" evidence="3">
    <location>
        <begin position="424"/>
        <end position="457"/>
    </location>
</feature>
<dbReference type="InterPro" id="IPR001296">
    <property type="entry name" value="Glyco_trans_1"/>
</dbReference>
<dbReference type="Pfam" id="PF13432">
    <property type="entry name" value="TPR_16"/>
    <property type="match status" value="1"/>
</dbReference>
<dbReference type="Pfam" id="PF00534">
    <property type="entry name" value="Glycos_transf_1"/>
    <property type="match status" value="1"/>
</dbReference>